<organism evidence="5">
    <name type="scientific">marine sediment metagenome</name>
    <dbReference type="NCBI Taxonomy" id="412755"/>
    <lineage>
        <taxon>unclassified sequences</taxon>
        <taxon>metagenomes</taxon>
        <taxon>ecological metagenomes</taxon>
    </lineage>
</organism>
<comment type="caution">
    <text evidence="5">The sequence shown here is derived from an EMBL/GenBank/DDBJ whole genome shotgun (WGS) entry which is preliminary data.</text>
</comment>
<dbReference type="GO" id="GO:0006269">
    <property type="term" value="P:DNA replication, synthesis of primer"/>
    <property type="evidence" value="ECO:0007669"/>
    <property type="project" value="TreeGrafter"/>
</dbReference>
<dbReference type="Pfam" id="PF13155">
    <property type="entry name" value="Toprim_2"/>
    <property type="match status" value="1"/>
</dbReference>
<feature type="non-terminal residue" evidence="5">
    <location>
        <position position="1"/>
    </location>
</feature>
<gene>
    <name evidence="5" type="ORF">S12H4_38335</name>
</gene>
<evidence type="ECO:0000313" key="5">
    <source>
        <dbReference type="EMBL" id="GAI91378.1"/>
    </source>
</evidence>
<dbReference type="PANTHER" id="PTHR30313:SF2">
    <property type="entry name" value="DNA PRIMASE"/>
    <property type="match status" value="1"/>
</dbReference>
<dbReference type="AlphaFoldDB" id="X1SEJ7"/>
<dbReference type="Gene3D" id="1.10.860.10">
    <property type="entry name" value="DNAb Helicase, Chain A"/>
    <property type="match status" value="1"/>
</dbReference>
<evidence type="ECO:0008006" key="6">
    <source>
        <dbReference type="Google" id="ProtNLM"/>
    </source>
</evidence>
<dbReference type="Pfam" id="PF00772">
    <property type="entry name" value="DnaB"/>
    <property type="match status" value="1"/>
</dbReference>
<reference evidence="5" key="1">
    <citation type="journal article" date="2014" name="Front. Microbiol.">
        <title>High frequency of phylogenetically diverse reductive dehalogenase-homologous genes in deep subseafloor sedimentary metagenomes.</title>
        <authorList>
            <person name="Kawai M."/>
            <person name="Futagami T."/>
            <person name="Toyoda A."/>
            <person name="Takaki Y."/>
            <person name="Nishi S."/>
            <person name="Hori S."/>
            <person name="Arai W."/>
            <person name="Tsubouchi T."/>
            <person name="Morono Y."/>
            <person name="Uchiyama I."/>
            <person name="Ito T."/>
            <person name="Fujiyama A."/>
            <person name="Inagaki F."/>
            <person name="Takami H."/>
        </authorList>
    </citation>
    <scope>NUCLEOTIDE SEQUENCE</scope>
    <source>
        <strain evidence="5">Expedition CK06-06</strain>
    </source>
</reference>
<dbReference type="GO" id="GO:0003678">
    <property type="term" value="F:DNA helicase activity"/>
    <property type="evidence" value="ECO:0007669"/>
    <property type="project" value="InterPro"/>
</dbReference>
<keyword evidence="2" id="KW-0238">DNA-binding</keyword>
<dbReference type="GO" id="GO:0005524">
    <property type="term" value="F:ATP binding"/>
    <property type="evidence" value="ECO:0007669"/>
    <property type="project" value="InterPro"/>
</dbReference>
<dbReference type="GO" id="GO:0005737">
    <property type="term" value="C:cytoplasm"/>
    <property type="evidence" value="ECO:0007669"/>
    <property type="project" value="TreeGrafter"/>
</dbReference>
<dbReference type="Pfam" id="PF10410">
    <property type="entry name" value="DnaB_bind"/>
    <property type="match status" value="1"/>
</dbReference>
<dbReference type="InterPro" id="IPR036185">
    <property type="entry name" value="DNA_heli_DnaB-like_N_sf"/>
</dbReference>
<dbReference type="InterPro" id="IPR019475">
    <property type="entry name" value="DNA_primase_DnaB-bd"/>
</dbReference>
<accession>X1SEJ7</accession>
<feature type="domain" description="DNA primase DnaB-helicase binding" evidence="4">
    <location>
        <begin position="76"/>
        <end position="129"/>
    </location>
</feature>
<dbReference type="InterPro" id="IPR007693">
    <property type="entry name" value="DNA_helicase_DnaB-like_N"/>
</dbReference>
<evidence type="ECO:0000259" key="3">
    <source>
        <dbReference type="Pfam" id="PF00772"/>
    </source>
</evidence>
<dbReference type="SUPFAM" id="SSF56731">
    <property type="entry name" value="DNA primase core"/>
    <property type="match status" value="1"/>
</dbReference>
<feature type="domain" description="DNA helicase DnaB-like N-terminal" evidence="3">
    <location>
        <begin position="153"/>
        <end position="235"/>
    </location>
</feature>
<dbReference type="InterPro" id="IPR016136">
    <property type="entry name" value="DNA_helicase_N/primase_C"/>
</dbReference>
<dbReference type="InterPro" id="IPR050219">
    <property type="entry name" value="DnaG_primase"/>
</dbReference>
<dbReference type="Gene3D" id="3.40.1360.10">
    <property type="match status" value="1"/>
</dbReference>
<evidence type="ECO:0000259" key="4">
    <source>
        <dbReference type="Pfam" id="PF10410"/>
    </source>
</evidence>
<evidence type="ECO:0000256" key="2">
    <source>
        <dbReference type="ARBA" id="ARBA00023125"/>
    </source>
</evidence>
<dbReference type="EMBL" id="BARW01023065">
    <property type="protein sequence ID" value="GAI91378.1"/>
    <property type="molecule type" value="Genomic_DNA"/>
</dbReference>
<proteinExistence type="predicted"/>
<dbReference type="PANTHER" id="PTHR30313">
    <property type="entry name" value="DNA PRIMASE"/>
    <property type="match status" value="1"/>
</dbReference>
<dbReference type="CDD" id="cd03364">
    <property type="entry name" value="TOPRIM_DnaG_primases"/>
    <property type="match status" value="1"/>
</dbReference>
<sequence>DQISLARRFAPRIIVSYDGDDAGKAAALRAISLCFENRAQIGVLVLPKGLDPDSYLKKHGLEKYQNLIKKSIPGLDFLIDSMLKKANIDIPEEKAEIARNIWNEIKKIPDSIVISDYIKKTSESLKIDETTLRSIIKEKQTDKEREEKGGFFQAEKRLLQILIENKETAPNVFPEMKKEDFQNLKSEPIFSALIELFKEGKESNIHELKQKIASSLVSYLTEILLEKEQESTIEEALDCLYTLRQLSLDNRAEKLKAEIARFERKG</sequence>
<protein>
    <recommendedName>
        <fullName evidence="6">Toprim domain-containing protein</fullName>
    </recommendedName>
</protein>
<dbReference type="GO" id="GO:0003677">
    <property type="term" value="F:DNA binding"/>
    <property type="evidence" value="ECO:0007669"/>
    <property type="project" value="UniProtKB-KW"/>
</dbReference>
<dbReference type="InterPro" id="IPR034151">
    <property type="entry name" value="TOPRIM_DnaG_bac"/>
</dbReference>
<keyword evidence="1" id="KW-0235">DNA replication</keyword>
<evidence type="ECO:0000256" key="1">
    <source>
        <dbReference type="ARBA" id="ARBA00022705"/>
    </source>
</evidence>
<feature type="non-terminal residue" evidence="5">
    <location>
        <position position="266"/>
    </location>
</feature>
<dbReference type="GO" id="GO:0016779">
    <property type="term" value="F:nucleotidyltransferase activity"/>
    <property type="evidence" value="ECO:0007669"/>
    <property type="project" value="InterPro"/>
</dbReference>
<name>X1SEJ7_9ZZZZ</name>
<dbReference type="SUPFAM" id="SSF48024">
    <property type="entry name" value="N-terminal domain of DnaB helicase"/>
    <property type="match status" value="1"/>
</dbReference>